<evidence type="ECO:0000313" key="3">
    <source>
        <dbReference type="Proteomes" id="UP000826195"/>
    </source>
</evidence>
<dbReference type="GO" id="GO:0003677">
    <property type="term" value="F:DNA binding"/>
    <property type="evidence" value="ECO:0007669"/>
    <property type="project" value="InterPro"/>
</dbReference>
<dbReference type="Pfam" id="PF21924">
    <property type="entry name" value="XRCC4_CC"/>
    <property type="match status" value="1"/>
</dbReference>
<dbReference type="EMBL" id="JAHXZJ010000750">
    <property type="protein sequence ID" value="KAH0556630.1"/>
    <property type="molecule type" value="Genomic_DNA"/>
</dbReference>
<name>A0AAV7IPC3_COTGL</name>
<dbReference type="GO" id="GO:0005958">
    <property type="term" value="C:DNA-dependent protein kinase-DNA ligase 4 complex"/>
    <property type="evidence" value="ECO:0007669"/>
    <property type="project" value="TreeGrafter"/>
</dbReference>
<dbReference type="GO" id="GO:0006303">
    <property type="term" value="P:double-strand break repair via nonhomologous end joining"/>
    <property type="evidence" value="ECO:0007669"/>
    <property type="project" value="TreeGrafter"/>
</dbReference>
<organism evidence="2 3">
    <name type="scientific">Cotesia glomerata</name>
    <name type="common">Lepidopteran parasitic wasp</name>
    <name type="synonym">Apanteles glomeratus</name>
    <dbReference type="NCBI Taxonomy" id="32391"/>
    <lineage>
        <taxon>Eukaryota</taxon>
        <taxon>Metazoa</taxon>
        <taxon>Ecdysozoa</taxon>
        <taxon>Arthropoda</taxon>
        <taxon>Hexapoda</taxon>
        <taxon>Insecta</taxon>
        <taxon>Pterygota</taxon>
        <taxon>Neoptera</taxon>
        <taxon>Endopterygota</taxon>
        <taxon>Hymenoptera</taxon>
        <taxon>Apocrita</taxon>
        <taxon>Ichneumonoidea</taxon>
        <taxon>Braconidae</taxon>
        <taxon>Microgastrinae</taxon>
        <taxon>Cotesia</taxon>
    </lineage>
</organism>
<dbReference type="GO" id="GO:0006310">
    <property type="term" value="P:DNA recombination"/>
    <property type="evidence" value="ECO:0007669"/>
    <property type="project" value="InterPro"/>
</dbReference>
<reference evidence="2 3" key="1">
    <citation type="journal article" date="2021" name="J. Hered.">
        <title>A chromosome-level genome assembly of the parasitoid wasp, Cotesia glomerata (Hymenoptera: Braconidae).</title>
        <authorList>
            <person name="Pinto B.J."/>
            <person name="Weis J.J."/>
            <person name="Gamble T."/>
            <person name="Ode P.J."/>
            <person name="Paul R."/>
            <person name="Zaspel J.M."/>
        </authorList>
    </citation>
    <scope>NUCLEOTIDE SEQUENCE [LARGE SCALE GENOMIC DNA]</scope>
    <source>
        <strain evidence="2">CgM1</strain>
    </source>
</reference>
<evidence type="ECO:0000313" key="2">
    <source>
        <dbReference type="EMBL" id="KAH0556630.1"/>
    </source>
</evidence>
<dbReference type="AlphaFoldDB" id="A0AAV7IPC3"/>
<dbReference type="Gene3D" id="1.20.5.370">
    <property type="match status" value="1"/>
</dbReference>
<dbReference type="Proteomes" id="UP000826195">
    <property type="component" value="Unassembled WGS sequence"/>
</dbReference>
<sequence length="308" mass="35959">MDVNSNDVTICRVINSVDKKLIILTTHWCEEYVKLNIIRSDDLPLEGQITKAKLAEPAEIYEKTPEDYLQEMRSELAGKDNEMQFSLQNNTLTWKRKIWKRGTIKCEPLSDIKLFSNLVHGILVCKSSVEENEIRYREENETLKRTISDMESAMTTMTSIKNKMEDALYRKFLFILKTKKNLIRSLQDEIKKLSNSVYDKSTDVSDNEENNEVEFITPKKRKKMDNLLLEPKEEIPVKTKSCVFNDRMFDIITETIERENSLLPSDEKKIADLTNNNNDDNSNDSDINLRYEDSQIIVEPKNNSHDLF</sequence>
<dbReference type="GO" id="GO:0010165">
    <property type="term" value="P:response to X-ray"/>
    <property type="evidence" value="ECO:0007669"/>
    <property type="project" value="TreeGrafter"/>
</dbReference>
<proteinExistence type="predicted"/>
<dbReference type="PANTHER" id="PTHR28559:SF1">
    <property type="entry name" value="DNA REPAIR PROTEIN XRCC4"/>
    <property type="match status" value="1"/>
</dbReference>
<protein>
    <recommendedName>
        <fullName evidence="1">XRCC4 coiled-coil domain-containing protein</fullName>
    </recommendedName>
</protein>
<accession>A0AAV7IPC3</accession>
<dbReference type="InterPro" id="IPR014751">
    <property type="entry name" value="XRCC4-like_C"/>
</dbReference>
<comment type="caution">
    <text evidence="2">The sequence shown here is derived from an EMBL/GenBank/DDBJ whole genome shotgun (WGS) entry which is preliminary data.</text>
</comment>
<evidence type="ECO:0000259" key="1">
    <source>
        <dbReference type="Pfam" id="PF21924"/>
    </source>
</evidence>
<feature type="domain" description="XRCC4 coiled-coil" evidence="1">
    <location>
        <begin position="118"/>
        <end position="186"/>
    </location>
</feature>
<dbReference type="SUPFAM" id="SSF58022">
    <property type="entry name" value="XRCC4, C-terminal oligomerization domain"/>
    <property type="match status" value="1"/>
</dbReference>
<keyword evidence="3" id="KW-1185">Reference proteome</keyword>
<dbReference type="GO" id="GO:0032807">
    <property type="term" value="C:DNA ligase IV complex"/>
    <property type="evidence" value="ECO:0007669"/>
    <property type="project" value="TreeGrafter"/>
</dbReference>
<dbReference type="InterPro" id="IPR053962">
    <property type="entry name" value="XRCC4_CC"/>
</dbReference>
<dbReference type="InterPro" id="IPR010585">
    <property type="entry name" value="DNA_repair_prot_XRCC4"/>
</dbReference>
<gene>
    <name evidence="2" type="ORF">KQX54_000824</name>
</gene>
<dbReference type="PANTHER" id="PTHR28559">
    <property type="entry name" value="DNA REPAIR PROTEIN XRCC4"/>
    <property type="match status" value="1"/>
</dbReference>